<dbReference type="EMBL" id="CAJVQB010006279">
    <property type="protein sequence ID" value="CAG8681040.1"/>
    <property type="molecule type" value="Genomic_DNA"/>
</dbReference>
<dbReference type="SUPFAM" id="SSF56112">
    <property type="entry name" value="Protein kinase-like (PK-like)"/>
    <property type="match status" value="1"/>
</dbReference>
<proteinExistence type="predicted"/>
<dbReference type="Proteomes" id="UP000789901">
    <property type="component" value="Unassembled WGS sequence"/>
</dbReference>
<evidence type="ECO:0000313" key="1">
    <source>
        <dbReference type="EMBL" id="CAG8681040.1"/>
    </source>
</evidence>
<reference evidence="1 2" key="1">
    <citation type="submission" date="2021-06" db="EMBL/GenBank/DDBJ databases">
        <authorList>
            <person name="Kallberg Y."/>
            <person name="Tangrot J."/>
            <person name="Rosling A."/>
        </authorList>
    </citation>
    <scope>NUCLEOTIDE SEQUENCE [LARGE SCALE GENOMIC DNA]</scope>
    <source>
        <strain evidence="1 2">120-4 pot B 10/14</strain>
    </source>
</reference>
<comment type="caution">
    <text evidence="1">The sequence shown here is derived from an EMBL/GenBank/DDBJ whole genome shotgun (WGS) entry which is preliminary data.</text>
</comment>
<gene>
    <name evidence="1" type="ORF">GMARGA_LOCUS10961</name>
</gene>
<sequence>MKIIYGLRPDTYTNTTPKIIIDLIKRCWSENPKDRPKAIELRDTLFSYKQSCKQEDSEIYKQINAIEINQNFNIPLTEASLNYETDKQAIYTSRRISFGN</sequence>
<dbReference type="InterPro" id="IPR011009">
    <property type="entry name" value="Kinase-like_dom_sf"/>
</dbReference>
<dbReference type="Gene3D" id="1.10.510.10">
    <property type="entry name" value="Transferase(Phosphotransferase) domain 1"/>
    <property type="match status" value="1"/>
</dbReference>
<protein>
    <submittedName>
        <fullName evidence="1">11273_t:CDS:1</fullName>
    </submittedName>
</protein>
<organism evidence="1 2">
    <name type="scientific">Gigaspora margarita</name>
    <dbReference type="NCBI Taxonomy" id="4874"/>
    <lineage>
        <taxon>Eukaryota</taxon>
        <taxon>Fungi</taxon>
        <taxon>Fungi incertae sedis</taxon>
        <taxon>Mucoromycota</taxon>
        <taxon>Glomeromycotina</taxon>
        <taxon>Glomeromycetes</taxon>
        <taxon>Diversisporales</taxon>
        <taxon>Gigasporaceae</taxon>
        <taxon>Gigaspora</taxon>
    </lineage>
</organism>
<name>A0ABN7UUW3_GIGMA</name>
<evidence type="ECO:0000313" key="2">
    <source>
        <dbReference type="Proteomes" id="UP000789901"/>
    </source>
</evidence>
<accession>A0ABN7UUW3</accession>
<keyword evidence="2" id="KW-1185">Reference proteome</keyword>